<accession>A0A1W0WMI1</accession>
<comment type="caution">
    <text evidence="2">The sequence shown here is derived from an EMBL/GenBank/DDBJ whole genome shotgun (WGS) entry which is preliminary data.</text>
</comment>
<sequence>MDVFCADDPQLRRFFQTATIGSSGQLVHPKFNPLPMSPNTSFYSAGGCGDCTCQTRRRTTGLPVLFEGTEGINDDGDHGQLSSSITNLPTHIYASTSTITATAGGGSSFASRCSTWDSSTKAKPKRQSQQQQQVPAPQCTCGIHNNNTGER</sequence>
<dbReference type="AlphaFoldDB" id="A0A1W0WMI1"/>
<evidence type="ECO:0000313" key="3">
    <source>
        <dbReference type="Proteomes" id="UP000192578"/>
    </source>
</evidence>
<reference evidence="3" key="1">
    <citation type="submission" date="2017-01" db="EMBL/GenBank/DDBJ databases">
        <title>Comparative genomics of anhydrobiosis in the tardigrade Hypsibius dujardini.</title>
        <authorList>
            <person name="Yoshida Y."/>
            <person name="Koutsovoulos G."/>
            <person name="Laetsch D."/>
            <person name="Stevens L."/>
            <person name="Kumar S."/>
            <person name="Horikawa D."/>
            <person name="Ishino K."/>
            <person name="Komine S."/>
            <person name="Tomita M."/>
            <person name="Blaxter M."/>
            <person name="Arakawa K."/>
        </authorList>
    </citation>
    <scope>NUCLEOTIDE SEQUENCE [LARGE SCALE GENOMIC DNA]</scope>
    <source>
        <strain evidence="3">Z151</strain>
    </source>
</reference>
<proteinExistence type="predicted"/>
<protein>
    <submittedName>
        <fullName evidence="2">Uncharacterized protein</fullName>
    </submittedName>
</protein>
<evidence type="ECO:0000256" key="1">
    <source>
        <dbReference type="SAM" id="MobiDB-lite"/>
    </source>
</evidence>
<dbReference type="Proteomes" id="UP000192578">
    <property type="component" value="Unassembled WGS sequence"/>
</dbReference>
<keyword evidence="3" id="KW-1185">Reference proteome</keyword>
<name>A0A1W0WMI1_HYPEX</name>
<dbReference type="OrthoDB" id="10552679at2759"/>
<dbReference type="EMBL" id="MTYJ01000074">
    <property type="protein sequence ID" value="OQV16408.1"/>
    <property type="molecule type" value="Genomic_DNA"/>
</dbReference>
<organism evidence="2 3">
    <name type="scientific">Hypsibius exemplaris</name>
    <name type="common">Freshwater tardigrade</name>
    <dbReference type="NCBI Taxonomy" id="2072580"/>
    <lineage>
        <taxon>Eukaryota</taxon>
        <taxon>Metazoa</taxon>
        <taxon>Ecdysozoa</taxon>
        <taxon>Tardigrada</taxon>
        <taxon>Eutardigrada</taxon>
        <taxon>Parachela</taxon>
        <taxon>Hypsibioidea</taxon>
        <taxon>Hypsibiidae</taxon>
        <taxon>Hypsibius</taxon>
    </lineage>
</organism>
<gene>
    <name evidence="2" type="ORF">BV898_09399</name>
</gene>
<evidence type="ECO:0000313" key="2">
    <source>
        <dbReference type="EMBL" id="OQV16408.1"/>
    </source>
</evidence>
<feature type="region of interest" description="Disordered" evidence="1">
    <location>
        <begin position="115"/>
        <end position="151"/>
    </location>
</feature>